<evidence type="ECO:0000313" key="2">
    <source>
        <dbReference type="EMBL" id="ALC41245.1"/>
    </source>
</evidence>
<evidence type="ECO:0000256" key="1">
    <source>
        <dbReference type="SAM" id="SignalP"/>
    </source>
</evidence>
<organism evidence="2 3">
    <name type="scientific">Drosophila busckii</name>
    <name type="common">Fruit fly</name>
    <dbReference type="NCBI Taxonomy" id="30019"/>
    <lineage>
        <taxon>Eukaryota</taxon>
        <taxon>Metazoa</taxon>
        <taxon>Ecdysozoa</taxon>
        <taxon>Arthropoda</taxon>
        <taxon>Hexapoda</taxon>
        <taxon>Insecta</taxon>
        <taxon>Pterygota</taxon>
        <taxon>Neoptera</taxon>
        <taxon>Endopterygota</taxon>
        <taxon>Diptera</taxon>
        <taxon>Brachycera</taxon>
        <taxon>Muscomorpha</taxon>
        <taxon>Ephydroidea</taxon>
        <taxon>Drosophilidae</taxon>
        <taxon>Drosophila</taxon>
    </lineage>
</organism>
<protein>
    <submittedName>
        <fullName evidence="2">Maker52</fullName>
    </submittedName>
</protein>
<gene>
    <name evidence="2" type="ORF">Dbus_chr2Rg824</name>
</gene>
<sequence>MLDFVLRLLLHPGIDALHCLLLMLKVQRLHIGVKVLLSHLAKVWRHLQILACIDLVGNLQHRLRLDVRVQQLMIALGQSIFALLRRGMQRLLQLRGRRALRAIVGQTQRQLHRHRRDDYILLLTFGGERLE</sequence>
<dbReference type="Proteomes" id="UP000494163">
    <property type="component" value="Chromosome 2R"/>
</dbReference>
<feature type="chain" id="PRO_5005793740" evidence="1">
    <location>
        <begin position="17"/>
        <end position="131"/>
    </location>
</feature>
<keyword evidence="3" id="KW-1185">Reference proteome</keyword>
<keyword evidence="1" id="KW-0732">Signal</keyword>
<dbReference type="AlphaFoldDB" id="A0A0M4EUS4"/>
<accession>A0A0M4EUS4</accession>
<proteinExistence type="predicted"/>
<evidence type="ECO:0000313" key="3">
    <source>
        <dbReference type="Proteomes" id="UP000494163"/>
    </source>
</evidence>
<reference evidence="2 3" key="1">
    <citation type="submission" date="2015-08" db="EMBL/GenBank/DDBJ databases">
        <title>Ancestral chromatin configuration constrains chromatin evolution on differentiating sex chromosomes in Drosophila.</title>
        <authorList>
            <person name="Zhou Q."/>
            <person name="Bachtrog D."/>
        </authorList>
    </citation>
    <scope>NUCLEOTIDE SEQUENCE [LARGE SCALE GENOMIC DNA]</scope>
    <source>
        <tissue evidence="2">Whole larvae</tissue>
    </source>
</reference>
<name>A0A0M4EUS4_DROBS</name>
<dbReference type="EMBL" id="CP012524">
    <property type="protein sequence ID" value="ALC41245.1"/>
    <property type="molecule type" value="Genomic_DNA"/>
</dbReference>
<feature type="signal peptide" evidence="1">
    <location>
        <begin position="1"/>
        <end position="16"/>
    </location>
</feature>